<dbReference type="EMBL" id="LXQA010972137">
    <property type="protein sequence ID" value="MCI79360.1"/>
    <property type="molecule type" value="Genomic_DNA"/>
</dbReference>
<evidence type="ECO:0000313" key="3">
    <source>
        <dbReference type="Proteomes" id="UP000265520"/>
    </source>
</evidence>
<dbReference type="Proteomes" id="UP000265520">
    <property type="component" value="Unassembled WGS sequence"/>
</dbReference>
<accession>A0A392UYZ0</accession>
<feature type="region of interest" description="Disordered" evidence="1">
    <location>
        <begin position="1"/>
        <end position="34"/>
    </location>
</feature>
<proteinExistence type="predicted"/>
<feature type="compositionally biased region" description="Basic and acidic residues" evidence="1">
    <location>
        <begin position="14"/>
        <end position="29"/>
    </location>
</feature>
<name>A0A392UYZ0_9FABA</name>
<evidence type="ECO:0000313" key="2">
    <source>
        <dbReference type="EMBL" id="MCI79360.1"/>
    </source>
</evidence>
<dbReference type="AlphaFoldDB" id="A0A392UYZ0"/>
<protein>
    <submittedName>
        <fullName evidence="2">Uncharacterized protein</fullName>
    </submittedName>
</protein>
<comment type="caution">
    <text evidence="2">The sequence shown here is derived from an EMBL/GenBank/DDBJ whole genome shotgun (WGS) entry which is preliminary data.</text>
</comment>
<evidence type="ECO:0000256" key="1">
    <source>
        <dbReference type="SAM" id="MobiDB-lite"/>
    </source>
</evidence>
<reference evidence="2 3" key="1">
    <citation type="journal article" date="2018" name="Front. Plant Sci.">
        <title>Red Clover (Trifolium pratense) and Zigzag Clover (T. medium) - A Picture of Genomic Similarities and Differences.</title>
        <authorList>
            <person name="Dluhosova J."/>
            <person name="Istvanek J."/>
            <person name="Nedelnik J."/>
            <person name="Repkova J."/>
        </authorList>
    </citation>
    <scope>NUCLEOTIDE SEQUENCE [LARGE SCALE GENOMIC DNA]</scope>
    <source>
        <strain evidence="3">cv. 10/8</strain>
        <tissue evidence="2">Leaf</tissue>
    </source>
</reference>
<sequence length="71" mass="7795">GGHDHGPRARLGRARAEGDSLSDHADSSGRVHHRRRRLGGCAELGGTLPAADSTYLLKIPRRGIWYVRVRL</sequence>
<keyword evidence="3" id="KW-1185">Reference proteome</keyword>
<feature type="non-terminal residue" evidence="2">
    <location>
        <position position="1"/>
    </location>
</feature>
<organism evidence="2 3">
    <name type="scientific">Trifolium medium</name>
    <dbReference type="NCBI Taxonomy" id="97028"/>
    <lineage>
        <taxon>Eukaryota</taxon>
        <taxon>Viridiplantae</taxon>
        <taxon>Streptophyta</taxon>
        <taxon>Embryophyta</taxon>
        <taxon>Tracheophyta</taxon>
        <taxon>Spermatophyta</taxon>
        <taxon>Magnoliopsida</taxon>
        <taxon>eudicotyledons</taxon>
        <taxon>Gunneridae</taxon>
        <taxon>Pentapetalae</taxon>
        <taxon>rosids</taxon>
        <taxon>fabids</taxon>
        <taxon>Fabales</taxon>
        <taxon>Fabaceae</taxon>
        <taxon>Papilionoideae</taxon>
        <taxon>50 kb inversion clade</taxon>
        <taxon>NPAAA clade</taxon>
        <taxon>Hologalegina</taxon>
        <taxon>IRL clade</taxon>
        <taxon>Trifolieae</taxon>
        <taxon>Trifolium</taxon>
    </lineage>
</organism>